<comment type="caution">
    <text evidence="2">The sequence shown here is derived from an EMBL/GenBank/DDBJ whole genome shotgun (WGS) entry which is preliminary data.</text>
</comment>
<sequence length="111" mass="12049">MPALIPKLRALHRRLGRPSAARLAAVAGPVLAASLAALAFWGDLRLLWAASSLMSLLTLGAVALGWSEARRARVEARESAERTEFTYRKILAAFEAERLAGERRRAAAGER</sequence>
<reference evidence="2 3" key="1">
    <citation type="journal article" date="2018" name="Int. J. Syst. Evol. Microbiol.">
        <title>Glycomyces paridis sp. nov., isolated from the medicinal plant Paris polyphylla.</title>
        <authorList>
            <person name="Fang X.M."/>
            <person name="Bai J.L."/>
            <person name="Su J."/>
            <person name="Zhao L.L."/>
            <person name="Liu H.Y."/>
            <person name="Ma B.P."/>
            <person name="Zhang Y.Q."/>
            <person name="Yu L.Y."/>
        </authorList>
    </citation>
    <scope>NUCLEOTIDE SEQUENCE [LARGE SCALE GENOMIC DNA]</scope>
    <source>
        <strain evidence="2 3">CPCC 204357</strain>
    </source>
</reference>
<keyword evidence="1" id="KW-0812">Transmembrane</keyword>
<gene>
    <name evidence="2" type="ORF">E9998_00340</name>
</gene>
<dbReference type="AlphaFoldDB" id="A0A4S8PUD0"/>
<evidence type="ECO:0000313" key="2">
    <source>
        <dbReference type="EMBL" id="THV31949.1"/>
    </source>
</evidence>
<dbReference type="EMBL" id="STGX01000001">
    <property type="protein sequence ID" value="THV31949.1"/>
    <property type="molecule type" value="Genomic_DNA"/>
</dbReference>
<proteinExistence type="predicted"/>
<dbReference type="Proteomes" id="UP000305792">
    <property type="component" value="Unassembled WGS sequence"/>
</dbReference>
<evidence type="ECO:0000256" key="1">
    <source>
        <dbReference type="SAM" id="Phobius"/>
    </source>
</evidence>
<feature type="transmembrane region" description="Helical" evidence="1">
    <location>
        <begin position="20"/>
        <end position="41"/>
    </location>
</feature>
<evidence type="ECO:0000313" key="3">
    <source>
        <dbReference type="Proteomes" id="UP000305792"/>
    </source>
</evidence>
<organism evidence="2 3">
    <name type="scientific">Glycomyces paridis</name>
    <dbReference type="NCBI Taxonomy" id="2126555"/>
    <lineage>
        <taxon>Bacteria</taxon>
        <taxon>Bacillati</taxon>
        <taxon>Actinomycetota</taxon>
        <taxon>Actinomycetes</taxon>
        <taxon>Glycomycetales</taxon>
        <taxon>Glycomycetaceae</taxon>
        <taxon>Glycomyces</taxon>
    </lineage>
</organism>
<keyword evidence="1" id="KW-1133">Transmembrane helix</keyword>
<keyword evidence="3" id="KW-1185">Reference proteome</keyword>
<feature type="transmembrane region" description="Helical" evidence="1">
    <location>
        <begin position="47"/>
        <end position="67"/>
    </location>
</feature>
<protein>
    <submittedName>
        <fullName evidence="2">Uncharacterized protein</fullName>
    </submittedName>
</protein>
<name>A0A4S8PUD0_9ACTN</name>
<keyword evidence="1" id="KW-0472">Membrane</keyword>
<accession>A0A4S8PUD0</accession>
<dbReference type="RefSeq" id="WP_136527726.1">
    <property type="nucleotide sequence ID" value="NZ_STGX01000001.1"/>
</dbReference>